<evidence type="ECO:0000256" key="8">
    <source>
        <dbReference type="PROSITE-ProRule" id="PRU00459"/>
    </source>
</evidence>
<dbReference type="InterPro" id="IPR038348">
    <property type="entry name" value="SLED_sf"/>
</dbReference>
<evidence type="ECO:0000259" key="10">
    <source>
        <dbReference type="Pfam" id="PF12140"/>
    </source>
</evidence>
<dbReference type="FunFam" id="2.30.30.140:FF:000016">
    <property type="entry name" value="polycomb protein SCMH1 isoform X1"/>
    <property type="match status" value="1"/>
</dbReference>
<dbReference type="CDD" id="cd20092">
    <property type="entry name" value="MBT_dScm-like_rpt2"/>
    <property type="match status" value="1"/>
</dbReference>
<feature type="compositionally biased region" description="Low complexity" evidence="9">
    <location>
        <begin position="366"/>
        <end position="385"/>
    </location>
</feature>
<dbReference type="Gene3D" id="2.30.30.140">
    <property type="match status" value="2"/>
</dbReference>
<feature type="compositionally biased region" description="Pro residues" evidence="9">
    <location>
        <begin position="351"/>
        <end position="365"/>
    </location>
</feature>
<evidence type="ECO:0000256" key="9">
    <source>
        <dbReference type="SAM" id="MobiDB-lite"/>
    </source>
</evidence>
<evidence type="ECO:0000256" key="3">
    <source>
        <dbReference type="ARBA" id="ARBA00022491"/>
    </source>
</evidence>
<feature type="compositionally biased region" description="Polar residues" evidence="9">
    <location>
        <begin position="391"/>
        <end position="406"/>
    </location>
</feature>
<keyword evidence="5" id="KW-0805">Transcription regulation</keyword>
<name>A0A8X6HGP1_TRICU</name>
<dbReference type="PROSITE" id="PS51079">
    <property type="entry name" value="MBT"/>
    <property type="match status" value="2"/>
</dbReference>
<gene>
    <name evidence="11" type="primary">Scmh1</name>
    <name evidence="11" type="ORF">TNCT_207741</name>
</gene>
<keyword evidence="7" id="KW-0539">Nucleus</keyword>
<feature type="domain" description="SLED" evidence="10">
    <location>
        <begin position="440"/>
        <end position="547"/>
    </location>
</feature>
<comment type="subcellular location">
    <subcellularLocation>
        <location evidence="1">Nucleus</location>
    </subcellularLocation>
</comment>
<comment type="similarity">
    <text evidence="2">Belongs to the SCM family.</text>
</comment>
<evidence type="ECO:0000256" key="6">
    <source>
        <dbReference type="ARBA" id="ARBA00023163"/>
    </source>
</evidence>
<dbReference type="InterPro" id="IPR021987">
    <property type="entry name" value="SLED"/>
</dbReference>
<dbReference type="Pfam" id="PF02820">
    <property type="entry name" value="MBT"/>
    <property type="match status" value="2"/>
</dbReference>
<accession>A0A8X6HGP1</accession>
<dbReference type="InterPro" id="IPR004092">
    <property type="entry name" value="Mbt"/>
</dbReference>
<dbReference type="GO" id="GO:0005634">
    <property type="term" value="C:nucleus"/>
    <property type="evidence" value="ECO:0007669"/>
    <property type="project" value="UniProtKB-SubCell"/>
</dbReference>
<dbReference type="Pfam" id="PF12140">
    <property type="entry name" value="SLED"/>
    <property type="match status" value="1"/>
</dbReference>
<feature type="repeat" description="MBT" evidence="8">
    <location>
        <begin position="231"/>
        <end position="332"/>
    </location>
</feature>
<evidence type="ECO:0000313" key="11">
    <source>
        <dbReference type="EMBL" id="GFQ86289.1"/>
    </source>
</evidence>
<evidence type="ECO:0000256" key="4">
    <source>
        <dbReference type="ARBA" id="ARBA00022737"/>
    </source>
</evidence>
<evidence type="ECO:0000256" key="2">
    <source>
        <dbReference type="ARBA" id="ARBA00008469"/>
    </source>
</evidence>
<protein>
    <submittedName>
        <fullName evidence="11">Polycomb protein SCMH1</fullName>
    </submittedName>
</protein>
<sequence>MPTKDHIMSGVVGKGPGKGRTKPCCAWCSEKRDLKYCLAVDHQKKDFCSEMCLHDYKNAFLKVRCAICDCEITKNPVVITEPSIKDFCSQQCLQKHNAKELSSQLEKQKKQATSIQFQYETTGVFDWDVYLKECNAFAAPAEWFKQYAVPPKNEFKIGMKLEAYDPRNTTSVCIATVVGIQGPLLRLRLDGGDNKNDFWRLVDSSDIRPIGHCEKTGGMLQPPLGFRMNASSWPMFLLKTLNGADIAPSKIFMKEPESPSCNYFEVGVKLEALDRKNPHLICPATVGAVKDEMIFITFDGWRGAFDYWCKYDSRDIFPVGWCKASGHPLQLPGNKGLGGKCKVKIQVPVPSSVPPPPPVSKPPSPGSSQTPSSSTRSRSNGVSNSDKNQMHLLQQAVSPTSTMSENEASDVDCPPESPSLSKVLITEPDTSSVSKSSPSVSAYINHGCTSGPYLNPRRITRLPVKYGPGSLNRVLREAVQTFIDCAESEKSVFSLLKQGDGKVIITANFDGKTHTCRLPPVEKVSSFWNYLEGLFDDLMCCENFYTSQPLEGGCTKCVNKGPIRRASEDCTPSHSDLPILGKRRWSSDSSENNSRNSISPLKSIKNSRLYHLTESEDCITTNMTSEKCQQKPSEWSVDDVIRHVCTVDQNMVTHADLFRKHIDKLVFLWGYLDAEAKRLVDGISITTDTYTMTKEILKSKKKHHVSICKASTNEQSATTSTNKIDTFTCNFVHLQTTRVFITGSNGITKLTHCLLDGGSQSSFISSDFVDTLNLPVISTGPLDLQAFESPTSFSHKRCQVQFQLSSSWDKSKVNIIAFESSQQVCIAPVFTN</sequence>
<keyword evidence="12" id="KW-1185">Reference proteome</keyword>
<evidence type="ECO:0000313" key="12">
    <source>
        <dbReference type="Proteomes" id="UP000887116"/>
    </source>
</evidence>
<dbReference type="GO" id="GO:0003682">
    <property type="term" value="F:chromatin binding"/>
    <property type="evidence" value="ECO:0007669"/>
    <property type="project" value="TreeGrafter"/>
</dbReference>
<dbReference type="SMART" id="SM00561">
    <property type="entry name" value="MBT"/>
    <property type="match status" value="2"/>
</dbReference>
<comment type="caution">
    <text evidence="11">The sequence shown here is derived from an EMBL/GenBank/DDBJ whole genome shotgun (WGS) entry which is preliminary data.</text>
</comment>
<dbReference type="PANTHER" id="PTHR12247:SF132">
    <property type="entry name" value="POLYCOMB PROTEIN SCM"/>
    <property type="match status" value="1"/>
</dbReference>
<dbReference type="PANTHER" id="PTHR12247">
    <property type="entry name" value="POLYCOMB GROUP PROTEIN"/>
    <property type="match status" value="1"/>
</dbReference>
<dbReference type="SUPFAM" id="SSF63748">
    <property type="entry name" value="Tudor/PWWP/MBT"/>
    <property type="match status" value="2"/>
</dbReference>
<proteinExistence type="inferred from homology"/>
<keyword evidence="4" id="KW-0677">Repeat</keyword>
<dbReference type="GO" id="GO:0042393">
    <property type="term" value="F:histone binding"/>
    <property type="evidence" value="ECO:0007669"/>
    <property type="project" value="TreeGrafter"/>
</dbReference>
<organism evidence="11 12">
    <name type="scientific">Trichonephila clavata</name>
    <name type="common">Joro spider</name>
    <name type="synonym">Nephila clavata</name>
    <dbReference type="NCBI Taxonomy" id="2740835"/>
    <lineage>
        <taxon>Eukaryota</taxon>
        <taxon>Metazoa</taxon>
        <taxon>Ecdysozoa</taxon>
        <taxon>Arthropoda</taxon>
        <taxon>Chelicerata</taxon>
        <taxon>Arachnida</taxon>
        <taxon>Araneae</taxon>
        <taxon>Araneomorphae</taxon>
        <taxon>Entelegynae</taxon>
        <taxon>Araneoidea</taxon>
        <taxon>Nephilidae</taxon>
        <taxon>Trichonephila</taxon>
    </lineage>
</organism>
<keyword evidence="3" id="KW-0678">Repressor</keyword>
<dbReference type="Gene3D" id="3.90.1150.190">
    <property type="entry name" value="SLED domain"/>
    <property type="match status" value="1"/>
</dbReference>
<evidence type="ECO:0000256" key="1">
    <source>
        <dbReference type="ARBA" id="ARBA00004123"/>
    </source>
</evidence>
<feature type="repeat" description="MBT" evidence="8">
    <location>
        <begin position="125"/>
        <end position="223"/>
    </location>
</feature>
<evidence type="ECO:0000256" key="7">
    <source>
        <dbReference type="ARBA" id="ARBA00023242"/>
    </source>
</evidence>
<dbReference type="Proteomes" id="UP000887116">
    <property type="component" value="Unassembled WGS sequence"/>
</dbReference>
<dbReference type="EMBL" id="BMAO01032998">
    <property type="protein sequence ID" value="GFQ86289.1"/>
    <property type="molecule type" value="Genomic_DNA"/>
</dbReference>
<dbReference type="OrthoDB" id="5912862at2759"/>
<dbReference type="GO" id="GO:0045892">
    <property type="term" value="P:negative regulation of DNA-templated transcription"/>
    <property type="evidence" value="ECO:0007669"/>
    <property type="project" value="TreeGrafter"/>
</dbReference>
<feature type="region of interest" description="Disordered" evidence="9">
    <location>
        <begin position="347"/>
        <end position="439"/>
    </location>
</feature>
<dbReference type="InterPro" id="IPR050548">
    <property type="entry name" value="PcG_chromatin_remod_factors"/>
</dbReference>
<dbReference type="AlphaFoldDB" id="A0A8X6HGP1"/>
<reference evidence="11" key="1">
    <citation type="submission" date="2020-07" db="EMBL/GenBank/DDBJ databases">
        <title>Multicomponent nature underlies the extraordinary mechanical properties of spider dragline silk.</title>
        <authorList>
            <person name="Kono N."/>
            <person name="Nakamura H."/>
            <person name="Mori M."/>
            <person name="Yoshida Y."/>
            <person name="Ohtoshi R."/>
            <person name="Malay A.D."/>
            <person name="Moran D.A.P."/>
            <person name="Tomita M."/>
            <person name="Numata K."/>
            <person name="Arakawa K."/>
        </authorList>
    </citation>
    <scope>NUCLEOTIDE SEQUENCE</scope>
</reference>
<keyword evidence="6" id="KW-0804">Transcription</keyword>
<evidence type="ECO:0000256" key="5">
    <source>
        <dbReference type="ARBA" id="ARBA00023015"/>
    </source>
</evidence>